<evidence type="ECO:0000256" key="1">
    <source>
        <dbReference type="ARBA" id="ARBA00009156"/>
    </source>
</evidence>
<dbReference type="GO" id="GO:0004856">
    <property type="term" value="F:D-xylulokinase activity"/>
    <property type="evidence" value="ECO:0007669"/>
    <property type="project" value="UniProtKB-EC"/>
</dbReference>
<dbReference type="Proteomes" id="UP000006237">
    <property type="component" value="Unassembled WGS sequence"/>
</dbReference>
<dbReference type="Pfam" id="PF02782">
    <property type="entry name" value="FGGY_C"/>
    <property type="match status" value="1"/>
</dbReference>
<evidence type="ECO:0000259" key="8">
    <source>
        <dbReference type="Pfam" id="PF02782"/>
    </source>
</evidence>
<evidence type="ECO:0000259" key="7">
    <source>
        <dbReference type="Pfam" id="PF00370"/>
    </source>
</evidence>
<dbReference type="InterPro" id="IPR050406">
    <property type="entry name" value="FGGY_Carb_Kinase"/>
</dbReference>
<feature type="domain" description="Carbohydrate kinase FGGY C-terminal" evidence="8">
    <location>
        <begin position="94"/>
        <end position="210"/>
    </location>
</feature>
<evidence type="ECO:0000313" key="9">
    <source>
        <dbReference type="EMBL" id="EEI63949.1"/>
    </source>
</evidence>
<keyword evidence="3 5" id="KW-0808">Transferase</keyword>
<dbReference type="SUPFAM" id="SSF53067">
    <property type="entry name" value="Actin-like ATPase domain"/>
    <property type="match status" value="2"/>
</dbReference>
<dbReference type="InterPro" id="IPR018485">
    <property type="entry name" value="FGGY_C"/>
</dbReference>
<keyword evidence="2" id="KW-0119">Carbohydrate metabolism</keyword>
<dbReference type="InterPro" id="IPR018483">
    <property type="entry name" value="Carb_kinase_FGGY_CS"/>
</dbReference>
<evidence type="ECO:0000256" key="2">
    <source>
        <dbReference type="ARBA" id="ARBA00022629"/>
    </source>
</evidence>
<sequence>MLPHNYLNFDLTGRKTLLTDHGDASGTGYYNTRTREYDRELLEMYLGHDAELPQLASPNQPIGQTRSGALVGPGTGDNMAASLGLDLQPGDVCISIGTSGVASTVSTASVHDGTGMVTGFADATGRYLPLACTLNGAKVLDFAARILNVDHNGLSALALEGEPGAHGISLLPYFDGERTPNRPDATGVFRGLTTDTSREDIARATVEGIHVLHARRHGRPRGRHKTRNQPRPPHRRRCQERSHPPHRPRHLRCRRACPRARRVRGHGRRPPSRLGALPTSPPTPPGPHKAPPNTTKPTPTPTPSPATRSCGIRRRGGRPYTYAFSNQHPLIVQQTENQLDLQRIIRTRMLRRELSANAMCVGVRNVCFQQGNNAPWPLRVDHCWLVFFLSSWWIN</sequence>
<protein>
    <submittedName>
        <fullName evidence="9">Carbohydrate kinase, FGGY family protein</fullName>
        <ecNumber evidence="9">2.7.1.17</ecNumber>
    </submittedName>
</protein>
<evidence type="ECO:0000256" key="4">
    <source>
        <dbReference type="ARBA" id="ARBA00022777"/>
    </source>
</evidence>
<feature type="region of interest" description="Disordered" evidence="6">
    <location>
        <begin position="211"/>
        <end position="316"/>
    </location>
</feature>
<dbReference type="InterPro" id="IPR018484">
    <property type="entry name" value="FGGY_N"/>
</dbReference>
<feature type="compositionally biased region" description="Pro residues" evidence="6">
    <location>
        <begin position="279"/>
        <end position="290"/>
    </location>
</feature>
<dbReference type="PANTHER" id="PTHR43095:SF5">
    <property type="entry name" value="XYLULOSE KINASE"/>
    <property type="match status" value="1"/>
</dbReference>
<accession>A0ABP2DW63</accession>
<organism evidence="9 10">
    <name type="scientific">Corynebacterium glucuronolyticum ATCC 51866</name>
    <dbReference type="NCBI Taxonomy" id="548478"/>
    <lineage>
        <taxon>Bacteria</taxon>
        <taxon>Bacillati</taxon>
        <taxon>Actinomycetota</taxon>
        <taxon>Actinomycetes</taxon>
        <taxon>Mycobacteriales</taxon>
        <taxon>Corynebacteriaceae</taxon>
        <taxon>Corynebacterium</taxon>
    </lineage>
</organism>
<comment type="similarity">
    <text evidence="1 5">Belongs to the FGGY kinase family.</text>
</comment>
<dbReference type="Gene3D" id="3.30.420.40">
    <property type="match status" value="2"/>
</dbReference>
<keyword evidence="4 5" id="KW-0418">Kinase</keyword>
<dbReference type="EC" id="2.7.1.17" evidence="9"/>
<dbReference type="Pfam" id="PF00370">
    <property type="entry name" value="FGGY_N"/>
    <property type="match status" value="1"/>
</dbReference>
<evidence type="ECO:0000256" key="5">
    <source>
        <dbReference type="RuleBase" id="RU003733"/>
    </source>
</evidence>
<dbReference type="PROSITE" id="PS00445">
    <property type="entry name" value="FGGY_KINASES_2"/>
    <property type="match status" value="1"/>
</dbReference>
<keyword evidence="10" id="KW-1185">Reference proteome</keyword>
<evidence type="ECO:0000256" key="3">
    <source>
        <dbReference type="ARBA" id="ARBA00022679"/>
    </source>
</evidence>
<proteinExistence type="inferred from homology"/>
<comment type="caution">
    <text evidence="9">The sequence shown here is derived from an EMBL/GenBank/DDBJ whole genome shotgun (WGS) entry which is preliminary data.</text>
</comment>
<feature type="domain" description="Carbohydrate kinase FGGY N-terminal" evidence="7">
    <location>
        <begin position="1"/>
        <end position="75"/>
    </location>
</feature>
<evidence type="ECO:0000313" key="10">
    <source>
        <dbReference type="Proteomes" id="UP000006237"/>
    </source>
</evidence>
<dbReference type="EMBL" id="ACHF01000019">
    <property type="protein sequence ID" value="EEI63949.1"/>
    <property type="molecule type" value="Genomic_DNA"/>
</dbReference>
<dbReference type="InterPro" id="IPR043129">
    <property type="entry name" value="ATPase_NBD"/>
</dbReference>
<name>A0ABP2DW63_9CORY</name>
<gene>
    <name evidence="9" type="ORF">HMPREF0293_0580</name>
</gene>
<keyword evidence="2" id="KW-0859">Xylose metabolism</keyword>
<reference evidence="9 10" key="1">
    <citation type="submission" date="2009-01" db="EMBL/GenBank/DDBJ databases">
        <authorList>
            <person name="Qin X."/>
            <person name="Bachman B."/>
            <person name="Battles P."/>
            <person name="Bell A."/>
            <person name="Bess C."/>
            <person name="Bickham C."/>
            <person name="Chaboub L."/>
            <person name="Chen D."/>
            <person name="Coyle M."/>
            <person name="Deiros D.R."/>
            <person name="Dinh H."/>
            <person name="Forbes L."/>
            <person name="Fowler G."/>
            <person name="Francisco L."/>
            <person name="Fu Q."/>
            <person name="Gubbala S."/>
            <person name="Hale W."/>
            <person name="Han Y."/>
            <person name="Hemphill L."/>
            <person name="Highlander S.K."/>
            <person name="Hirani K."/>
            <person name="Hogues M."/>
            <person name="Jackson L."/>
            <person name="Jakkamsetti A."/>
            <person name="Javaid M."/>
            <person name="Jiang H."/>
            <person name="Korchina V."/>
            <person name="Kovar C."/>
            <person name="Lara F."/>
            <person name="Lee S."/>
            <person name="Mata R."/>
            <person name="Mathew T."/>
            <person name="Moen C."/>
            <person name="Morales K."/>
            <person name="Munidasa M."/>
            <person name="Nazareth L."/>
            <person name="Ngo R."/>
            <person name="Nguyen L."/>
            <person name="Okwuonu G."/>
            <person name="Ongeri F."/>
            <person name="Patil S."/>
            <person name="Petrosino J."/>
            <person name="Pham C."/>
            <person name="Pham P."/>
            <person name="Pu L.-L."/>
            <person name="Puazo M."/>
            <person name="Raj R."/>
            <person name="Reid J."/>
            <person name="Rouhana J."/>
            <person name="Saada N."/>
            <person name="Shang Y."/>
            <person name="Simmons D."/>
            <person name="Thornton R."/>
            <person name="Warren J."/>
            <person name="Weissenberger G."/>
            <person name="Zhang J."/>
            <person name="Zhang L."/>
            <person name="Zhou C."/>
            <person name="Zhu D."/>
            <person name="Muzny D."/>
            <person name="Worley K."/>
            <person name="Gibbs R."/>
        </authorList>
    </citation>
    <scope>NUCLEOTIDE SEQUENCE [LARGE SCALE GENOMIC DNA]</scope>
    <source>
        <strain evidence="9 10">ATCC 51866</strain>
    </source>
</reference>
<feature type="compositionally biased region" description="Basic residues" evidence="6">
    <location>
        <begin position="212"/>
        <end position="271"/>
    </location>
</feature>
<dbReference type="PANTHER" id="PTHR43095">
    <property type="entry name" value="SUGAR KINASE"/>
    <property type="match status" value="1"/>
</dbReference>
<evidence type="ECO:0000256" key="6">
    <source>
        <dbReference type="SAM" id="MobiDB-lite"/>
    </source>
</evidence>